<dbReference type="PANTHER" id="PTHR10039">
    <property type="entry name" value="AMELOGENIN"/>
    <property type="match status" value="1"/>
</dbReference>
<dbReference type="Proteomes" id="UP000800036">
    <property type="component" value="Unassembled WGS sequence"/>
</dbReference>
<organism evidence="3 4">
    <name type="scientific">Bimuria novae-zelandiae CBS 107.79</name>
    <dbReference type="NCBI Taxonomy" id="1447943"/>
    <lineage>
        <taxon>Eukaryota</taxon>
        <taxon>Fungi</taxon>
        <taxon>Dikarya</taxon>
        <taxon>Ascomycota</taxon>
        <taxon>Pezizomycotina</taxon>
        <taxon>Dothideomycetes</taxon>
        <taxon>Pleosporomycetidae</taxon>
        <taxon>Pleosporales</taxon>
        <taxon>Massarineae</taxon>
        <taxon>Didymosphaeriaceae</taxon>
        <taxon>Bimuria</taxon>
    </lineage>
</organism>
<dbReference type="InterPro" id="IPR056884">
    <property type="entry name" value="NPHP3-like_N"/>
</dbReference>
<dbReference type="EMBL" id="ML976692">
    <property type="protein sequence ID" value="KAF1971564.1"/>
    <property type="molecule type" value="Genomic_DNA"/>
</dbReference>
<reference evidence="3" key="1">
    <citation type="journal article" date="2020" name="Stud. Mycol.">
        <title>101 Dothideomycetes genomes: a test case for predicting lifestyles and emergence of pathogens.</title>
        <authorList>
            <person name="Haridas S."/>
            <person name="Albert R."/>
            <person name="Binder M."/>
            <person name="Bloem J."/>
            <person name="Labutti K."/>
            <person name="Salamov A."/>
            <person name="Andreopoulos B."/>
            <person name="Baker S."/>
            <person name="Barry K."/>
            <person name="Bills G."/>
            <person name="Bluhm B."/>
            <person name="Cannon C."/>
            <person name="Castanera R."/>
            <person name="Culley D."/>
            <person name="Daum C."/>
            <person name="Ezra D."/>
            <person name="Gonzalez J."/>
            <person name="Henrissat B."/>
            <person name="Kuo A."/>
            <person name="Liang C."/>
            <person name="Lipzen A."/>
            <person name="Lutzoni F."/>
            <person name="Magnuson J."/>
            <person name="Mondo S."/>
            <person name="Nolan M."/>
            <person name="Ohm R."/>
            <person name="Pangilinan J."/>
            <person name="Park H.-J."/>
            <person name="Ramirez L."/>
            <person name="Alfaro M."/>
            <person name="Sun H."/>
            <person name="Tritt A."/>
            <person name="Yoshinaga Y."/>
            <person name="Zwiers L.-H."/>
            <person name="Turgeon B."/>
            <person name="Goodwin S."/>
            <person name="Spatafora J."/>
            <person name="Crous P."/>
            <person name="Grigoriev I."/>
        </authorList>
    </citation>
    <scope>NUCLEOTIDE SEQUENCE</scope>
    <source>
        <strain evidence="3">CBS 107.79</strain>
    </source>
</reference>
<feature type="non-terminal residue" evidence="3">
    <location>
        <position position="467"/>
    </location>
</feature>
<evidence type="ECO:0000259" key="2">
    <source>
        <dbReference type="Pfam" id="PF24883"/>
    </source>
</evidence>
<evidence type="ECO:0000313" key="4">
    <source>
        <dbReference type="Proteomes" id="UP000800036"/>
    </source>
</evidence>
<dbReference type="OrthoDB" id="5418336at2759"/>
<gene>
    <name evidence="3" type="ORF">BU23DRAFT_434634</name>
</gene>
<proteinExistence type="predicted"/>
<protein>
    <recommendedName>
        <fullName evidence="2">Nephrocystin 3-like N-terminal domain-containing protein</fullName>
    </recommendedName>
</protein>
<sequence>EEKIQKCCDAILITDPAVDREITKSLKGERVAGTCEWIRKNSTFKQCILPDSKTHSLWLRGGPGMVKTILSTFLTEDLERSFVDQDKLQTFFFCDHQDCNRSSAVGILRGIIWQIIKAKPSLHVHVLYCANNDKQTKHSLNSREALWLMFERILRDEELGEVICIIYGLAECDQDSITWLAGKIGHAVHEIQPECKHPPKFFIASRPEVAGLQMLKKMDLAGEVSIIHNNVKIFITAKIQRLNLILGFDDELRERVKTTSLERSEGSFLWLGCIIAELELKPTCTEVQEALNKFPKQLDALYNRFLKQISHDHKADCLRIFQWVTKARTPLSLAELGEALQSEPHLGLSKERSVRDRIVWCKSLVTVQENIDDSILSTVSLIHYSFEQHLLSLVNSTDISLQYFRIIEDELHLLMARHCLDYFKKSLGEKLFWDCHDPVDNRLRPLMKYAILYWGQHARCAGSQALQ</sequence>
<dbReference type="Pfam" id="PF24883">
    <property type="entry name" value="NPHP3_N"/>
    <property type="match status" value="1"/>
</dbReference>
<keyword evidence="4" id="KW-1185">Reference proteome</keyword>
<dbReference type="AlphaFoldDB" id="A0A6A5V3G6"/>
<evidence type="ECO:0000313" key="3">
    <source>
        <dbReference type="EMBL" id="KAF1971564.1"/>
    </source>
</evidence>
<evidence type="ECO:0000256" key="1">
    <source>
        <dbReference type="ARBA" id="ARBA00022737"/>
    </source>
</evidence>
<feature type="domain" description="Nephrocystin 3-like N-terminal" evidence="2">
    <location>
        <begin position="33"/>
        <end position="206"/>
    </location>
</feature>
<feature type="non-terminal residue" evidence="3">
    <location>
        <position position="1"/>
    </location>
</feature>
<keyword evidence="1" id="KW-0677">Repeat</keyword>
<accession>A0A6A5V3G6</accession>
<name>A0A6A5V3G6_9PLEO</name>
<dbReference type="PANTHER" id="PTHR10039:SF14">
    <property type="entry name" value="NACHT DOMAIN-CONTAINING PROTEIN"/>
    <property type="match status" value="1"/>
</dbReference>